<dbReference type="InterPro" id="IPR043519">
    <property type="entry name" value="NT_sf"/>
</dbReference>
<proteinExistence type="predicted"/>
<dbReference type="EMBL" id="SRMA01027154">
    <property type="protein sequence ID" value="TRY58993.1"/>
    <property type="molecule type" value="Genomic_DNA"/>
</dbReference>
<dbReference type="GO" id="GO:1990817">
    <property type="term" value="F:poly(A) RNA polymerase activity"/>
    <property type="evidence" value="ECO:0007669"/>
    <property type="project" value="TreeGrafter"/>
</dbReference>
<dbReference type="Gene3D" id="3.30.460.10">
    <property type="entry name" value="Beta Polymerase, domain 2"/>
    <property type="match status" value="1"/>
</dbReference>
<dbReference type="Pfam" id="PF22600">
    <property type="entry name" value="MTPAP-like_central"/>
    <property type="match status" value="1"/>
</dbReference>
<dbReference type="OrthoDB" id="434989at2759"/>
<dbReference type="InterPro" id="IPR041252">
    <property type="entry name" value="RL"/>
</dbReference>
<dbReference type="SUPFAM" id="SSF81301">
    <property type="entry name" value="Nucleotidyltransferase"/>
    <property type="match status" value="1"/>
</dbReference>
<comment type="caution">
    <text evidence="3">The sequence shown here is derived from an EMBL/GenBank/DDBJ whole genome shotgun (WGS) entry which is preliminary data.</text>
</comment>
<dbReference type="GO" id="GO:0005739">
    <property type="term" value="C:mitochondrion"/>
    <property type="evidence" value="ECO:0007669"/>
    <property type="project" value="TreeGrafter"/>
</dbReference>
<reference evidence="3 4" key="1">
    <citation type="journal article" date="2019" name="Sci. Data">
        <title>Hybrid genome assembly and annotation of Danionella translucida.</title>
        <authorList>
            <person name="Kadobianskyi M."/>
            <person name="Schulze L."/>
            <person name="Schuelke M."/>
            <person name="Judkewitz B."/>
        </authorList>
    </citation>
    <scope>NUCLEOTIDE SEQUENCE [LARGE SCALE GENOMIC DNA]</scope>
    <source>
        <strain evidence="3 4">Bolton</strain>
    </source>
</reference>
<dbReference type="SUPFAM" id="SSF81631">
    <property type="entry name" value="PAP/OAS1 substrate-binding domain"/>
    <property type="match status" value="1"/>
</dbReference>
<dbReference type="AlphaFoldDB" id="A0A553N0N0"/>
<keyword evidence="4" id="KW-1185">Reference proteome</keyword>
<dbReference type="Proteomes" id="UP000316079">
    <property type="component" value="Unassembled WGS sequence"/>
</dbReference>
<evidence type="ECO:0000313" key="4">
    <source>
        <dbReference type="Proteomes" id="UP000316079"/>
    </source>
</evidence>
<dbReference type="PANTHER" id="PTHR12271:SF133">
    <property type="entry name" value="POLY(A) RNA POLYMERASE, MITOCHONDRIAL"/>
    <property type="match status" value="1"/>
</dbReference>
<gene>
    <name evidence="3" type="ORF">DNTS_012393</name>
</gene>
<feature type="domain" description="RL" evidence="1">
    <location>
        <begin position="54"/>
        <end position="123"/>
    </location>
</feature>
<dbReference type="InterPro" id="IPR054708">
    <property type="entry name" value="MTPAP-like_central"/>
</dbReference>
<evidence type="ECO:0000259" key="2">
    <source>
        <dbReference type="Pfam" id="PF22600"/>
    </source>
</evidence>
<feature type="domain" description="Poly(A) RNA polymerase mitochondrial-like central palm" evidence="2">
    <location>
        <begin position="175"/>
        <end position="331"/>
    </location>
</feature>
<organism evidence="3 4">
    <name type="scientific">Danionella cerebrum</name>
    <dbReference type="NCBI Taxonomy" id="2873325"/>
    <lineage>
        <taxon>Eukaryota</taxon>
        <taxon>Metazoa</taxon>
        <taxon>Chordata</taxon>
        <taxon>Craniata</taxon>
        <taxon>Vertebrata</taxon>
        <taxon>Euteleostomi</taxon>
        <taxon>Actinopterygii</taxon>
        <taxon>Neopterygii</taxon>
        <taxon>Teleostei</taxon>
        <taxon>Ostariophysi</taxon>
        <taxon>Cypriniformes</taxon>
        <taxon>Danionidae</taxon>
        <taxon>Danioninae</taxon>
        <taxon>Danionella</taxon>
    </lineage>
</organism>
<sequence>MSASMCLYRLRFLKSLERFGRVQALQTQRKFASTLTAIKDETETANTEAKQCSTFQSMQEERRERAERSVLISCPPKFNESKFLKLLSTHGTVKKYFFYHNSTTNAVVEFSSRNSIASLMESTRLPSGSSIPFKSRLMSLKWPDTQSPLRKVKLQDLTPPTPLDTIKKLSKKNSIDEQLQCLMDIYQLTEESISLRYLVCSLLGDLAGVYFPQSVIRPFGSTVNGLGRLGCDLDMILDLNGTYEGSQKRSSPHLEYQVKMALSERAMVQTILSVIARCLEKFGPGFGGVESIPHARCPIVRFSHETSGLSCDLTLNTFGMKSSELLFLYGQLDPRVRPLLFAVRFWAQNHGITKVVPGAWITNFSLTLMEKPQFKPEANLFIRNPFEEDLNVSKNVNEKQLSNFVTLCQKCAWISQTQNVLKPLSGSVKEFNSPWGFVALLPEHMYTPVFATLKRKKPSVNITDLFKTLKLTKKTDANEGESVVADQA</sequence>
<dbReference type="GO" id="GO:0031123">
    <property type="term" value="P:RNA 3'-end processing"/>
    <property type="evidence" value="ECO:0007669"/>
    <property type="project" value="TreeGrafter"/>
</dbReference>
<dbReference type="PANTHER" id="PTHR12271">
    <property type="entry name" value="POLY A POLYMERASE CID PAP -RELATED"/>
    <property type="match status" value="1"/>
</dbReference>
<evidence type="ECO:0000313" key="3">
    <source>
        <dbReference type="EMBL" id="TRY58993.1"/>
    </source>
</evidence>
<accession>A0A553N0N0</accession>
<name>A0A553N0N0_9TELE</name>
<dbReference type="Pfam" id="PF17797">
    <property type="entry name" value="RL"/>
    <property type="match status" value="1"/>
</dbReference>
<evidence type="ECO:0000259" key="1">
    <source>
        <dbReference type="Pfam" id="PF17797"/>
    </source>
</evidence>
<dbReference type="CDD" id="cd05402">
    <property type="entry name" value="NT_PAP_TUTase"/>
    <property type="match status" value="1"/>
</dbReference>
<protein>
    <submittedName>
        <fullName evidence="3">Uncharacterized protein</fullName>
    </submittedName>
</protein>